<evidence type="ECO:0000256" key="1">
    <source>
        <dbReference type="SAM" id="Phobius"/>
    </source>
</evidence>
<evidence type="ECO:0000313" key="3">
    <source>
        <dbReference type="EMBL" id="MFC0049549.1"/>
    </source>
</evidence>
<organism evidence="3 4">
    <name type="scientific">Rheinheimera tilapiae</name>
    <dbReference type="NCBI Taxonomy" id="875043"/>
    <lineage>
        <taxon>Bacteria</taxon>
        <taxon>Pseudomonadati</taxon>
        <taxon>Pseudomonadota</taxon>
        <taxon>Gammaproteobacteria</taxon>
        <taxon>Chromatiales</taxon>
        <taxon>Chromatiaceae</taxon>
        <taxon>Rheinheimera</taxon>
    </lineage>
</organism>
<dbReference type="EMBL" id="JBHLXP010000003">
    <property type="protein sequence ID" value="MFC0049549.1"/>
    <property type="molecule type" value="Genomic_DNA"/>
</dbReference>
<protein>
    <submittedName>
        <fullName evidence="3">FHA domain-containing protein</fullName>
    </submittedName>
</protein>
<feature type="domain" description="FHA" evidence="2">
    <location>
        <begin position="25"/>
        <end position="71"/>
    </location>
</feature>
<evidence type="ECO:0000313" key="4">
    <source>
        <dbReference type="Proteomes" id="UP001589813"/>
    </source>
</evidence>
<dbReference type="SMART" id="SM00240">
    <property type="entry name" value="FHA"/>
    <property type="match status" value="1"/>
</dbReference>
<proteinExistence type="predicted"/>
<dbReference type="PROSITE" id="PS50006">
    <property type="entry name" value="FHA_DOMAIN"/>
    <property type="match status" value="1"/>
</dbReference>
<dbReference type="Pfam" id="PF00498">
    <property type="entry name" value="FHA"/>
    <property type="match status" value="1"/>
</dbReference>
<comment type="caution">
    <text evidence="3">The sequence shown here is derived from an EMBL/GenBank/DDBJ whole genome shotgun (WGS) entry which is preliminary data.</text>
</comment>
<keyword evidence="1" id="KW-1133">Transmembrane helix</keyword>
<feature type="transmembrane region" description="Helical" evidence="1">
    <location>
        <begin position="124"/>
        <end position="145"/>
    </location>
</feature>
<name>A0ABV6BF92_9GAMM</name>
<feature type="transmembrane region" description="Helical" evidence="1">
    <location>
        <begin position="227"/>
        <end position="245"/>
    </location>
</feature>
<feature type="transmembrane region" description="Helical" evidence="1">
    <location>
        <begin position="157"/>
        <end position="178"/>
    </location>
</feature>
<dbReference type="InterPro" id="IPR000253">
    <property type="entry name" value="FHA_dom"/>
</dbReference>
<keyword evidence="1" id="KW-0812">Transmembrane</keyword>
<accession>A0ABV6BF92</accession>
<evidence type="ECO:0000259" key="2">
    <source>
        <dbReference type="PROSITE" id="PS50006"/>
    </source>
</evidence>
<keyword evidence="4" id="KW-1185">Reference proteome</keyword>
<dbReference type="Proteomes" id="UP001589813">
    <property type="component" value="Unassembled WGS sequence"/>
</dbReference>
<dbReference type="CDD" id="cd00060">
    <property type="entry name" value="FHA"/>
    <property type="match status" value="1"/>
</dbReference>
<dbReference type="Gene3D" id="2.60.200.20">
    <property type="match status" value="1"/>
</dbReference>
<dbReference type="InterPro" id="IPR008984">
    <property type="entry name" value="SMAD_FHA_dom_sf"/>
</dbReference>
<feature type="transmembrane region" description="Helical" evidence="1">
    <location>
        <begin position="252"/>
        <end position="274"/>
    </location>
</feature>
<feature type="transmembrane region" description="Helical" evidence="1">
    <location>
        <begin position="187"/>
        <end position="207"/>
    </location>
</feature>
<sequence>MAVIIEVLNKQHKVIERHRFGQARIALGRAFNNDLVLYDKHVSPHHAELVLSEEGRWQLVDLASLNGSFVEPAVPVAQATELQSGQLCWLGEQALRIYDEHHPVPPALPYNSLEQRLQQFGHPALIVLLALFLLAQELFSVWLNVPEHGQSRWSRNLLNLPLLMLGLALWPALLAIWAKINQHEARFLPQLGLTFAVVVVAECWQALMTVLNFSLDGATAVVWLRDIGQTALVILLLTANFYLALQISALKKIAVATSLGLLLSLQGVAVSLLFENQNNLQPQFDNSLMPLTFYLNKPVSSAEFTKDSAELFRQTDEVRQEPAEQ</sequence>
<keyword evidence="1" id="KW-0472">Membrane</keyword>
<dbReference type="SUPFAM" id="SSF49879">
    <property type="entry name" value="SMAD/FHA domain"/>
    <property type="match status" value="1"/>
</dbReference>
<gene>
    <name evidence="3" type="ORF">ACFFJP_14730</name>
</gene>
<reference evidence="3 4" key="1">
    <citation type="submission" date="2024-09" db="EMBL/GenBank/DDBJ databases">
        <authorList>
            <person name="Sun Q."/>
            <person name="Mori K."/>
        </authorList>
    </citation>
    <scope>NUCLEOTIDE SEQUENCE [LARGE SCALE GENOMIC DNA]</scope>
    <source>
        <strain evidence="3 4">KCTC 23315</strain>
    </source>
</reference>
<dbReference type="RefSeq" id="WP_377245599.1">
    <property type="nucleotide sequence ID" value="NZ_JBHLXP010000003.1"/>
</dbReference>